<dbReference type="Gene3D" id="3.60.15.10">
    <property type="entry name" value="Ribonuclease Z/Hydroxyacylglutathione hydrolase-like"/>
    <property type="match status" value="1"/>
</dbReference>
<dbReference type="PANTHER" id="PTHR42951">
    <property type="entry name" value="METALLO-BETA-LACTAMASE DOMAIN-CONTAINING"/>
    <property type="match status" value="1"/>
</dbReference>
<feature type="domain" description="Metallo-beta-lactamase" evidence="1">
    <location>
        <begin position="10"/>
        <end position="209"/>
    </location>
</feature>
<dbReference type="InterPro" id="IPR050855">
    <property type="entry name" value="NDM-1-like"/>
</dbReference>
<protein>
    <submittedName>
        <fullName evidence="2">MBL fold metallo-hydrolase</fullName>
    </submittedName>
</protein>
<name>A0A5B7Y9E8_9ALTE</name>
<sequence>MQIHTLHGYIQHIFLIEDADRLLLLDGCSRADVDMVCGYITDTLSRPLSDLKLVVVTHMHPDHAGGAHKLRDATGARIAAHPKAARWYAGTMGRAAHIIDVALMYWVANRLGKGKRMTWYSPILKPDILLEDTQLLPGFSDWQVLYTPGHTNHDLSLLHTATRKMYVADLLVKVKGQLCPPYPVCHPNQYRRSLKRVAALHLDTLFCAHVKPLEANSVPFDDIIQNAPTRPKNHWHSTKNRIVKKLGISKYKANQRDNH</sequence>
<dbReference type="GO" id="GO:0016787">
    <property type="term" value="F:hydrolase activity"/>
    <property type="evidence" value="ECO:0007669"/>
    <property type="project" value="UniProtKB-KW"/>
</dbReference>
<proteinExistence type="predicted"/>
<keyword evidence="2" id="KW-0378">Hydrolase</keyword>
<evidence type="ECO:0000313" key="3">
    <source>
        <dbReference type="Proteomes" id="UP000304912"/>
    </source>
</evidence>
<organism evidence="2 3">
    <name type="scientific">Salinimonas iocasae</name>
    <dbReference type="NCBI Taxonomy" id="2572577"/>
    <lineage>
        <taxon>Bacteria</taxon>
        <taxon>Pseudomonadati</taxon>
        <taxon>Pseudomonadota</taxon>
        <taxon>Gammaproteobacteria</taxon>
        <taxon>Alteromonadales</taxon>
        <taxon>Alteromonadaceae</taxon>
        <taxon>Alteromonas/Salinimonas group</taxon>
        <taxon>Salinimonas</taxon>
    </lineage>
</organism>
<evidence type="ECO:0000259" key="1">
    <source>
        <dbReference type="SMART" id="SM00849"/>
    </source>
</evidence>
<dbReference type="InterPro" id="IPR001279">
    <property type="entry name" value="Metallo-B-lactamas"/>
</dbReference>
<dbReference type="SMART" id="SM00849">
    <property type="entry name" value="Lactamase_B"/>
    <property type="match status" value="1"/>
</dbReference>
<dbReference type="SUPFAM" id="SSF56281">
    <property type="entry name" value="Metallo-hydrolase/oxidoreductase"/>
    <property type="match status" value="1"/>
</dbReference>
<evidence type="ECO:0000313" key="2">
    <source>
        <dbReference type="EMBL" id="QCZ92050.1"/>
    </source>
</evidence>
<dbReference type="RefSeq" id="WP_139754813.1">
    <property type="nucleotide sequence ID" value="NZ_CP039852.1"/>
</dbReference>
<gene>
    <name evidence="2" type="ORF">FBQ74_00530</name>
</gene>
<dbReference type="OrthoDB" id="9802991at2"/>
<dbReference type="Pfam" id="PF00753">
    <property type="entry name" value="Lactamase_B"/>
    <property type="match status" value="1"/>
</dbReference>
<dbReference type="AlphaFoldDB" id="A0A5B7Y9E8"/>
<dbReference type="KEGG" id="salk:FBQ74_00530"/>
<dbReference type="EMBL" id="CP039852">
    <property type="protein sequence ID" value="QCZ92050.1"/>
    <property type="molecule type" value="Genomic_DNA"/>
</dbReference>
<dbReference type="InterPro" id="IPR036866">
    <property type="entry name" value="RibonucZ/Hydroxyglut_hydro"/>
</dbReference>
<accession>A0A5B7Y9E8</accession>
<dbReference type="Proteomes" id="UP000304912">
    <property type="component" value="Chromosome"/>
</dbReference>
<keyword evidence="3" id="KW-1185">Reference proteome</keyword>
<reference evidence="2 3" key="1">
    <citation type="submission" date="2019-04" db="EMBL/GenBank/DDBJ databases">
        <title>Salinimonas iocasae sp. nov., a halophilic bacterium isolated from the outer tube casing of tubeworms in Okinawa Trough.</title>
        <authorList>
            <person name="Zhang H."/>
            <person name="Wang H."/>
            <person name="Li C."/>
        </authorList>
    </citation>
    <scope>NUCLEOTIDE SEQUENCE [LARGE SCALE GENOMIC DNA]</scope>
    <source>
        <strain evidence="2 3">KX18D6</strain>
    </source>
</reference>